<evidence type="ECO:0000256" key="6">
    <source>
        <dbReference type="ARBA" id="ARBA00022642"/>
    </source>
</evidence>
<evidence type="ECO:0000256" key="8">
    <source>
        <dbReference type="ARBA" id="ARBA00023002"/>
    </source>
</evidence>
<evidence type="ECO:0000256" key="5">
    <source>
        <dbReference type="ARBA" id="ARBA00022630"/>
    </source>
</evidence>
<dbReference type="GO" id="GO:0008734">
    <property type="term" value="F:L-aspartate oxidase activity"/>
    <property type="evidence" value="ECO:0007669"/>
    <property type="project" value="UniProtKB-UniRule"/>
</dbReference>
<dbReference type="Pfam" id="PF02910">
    <property type="entry name" value="Succ_DH_flav_C"/>
    <property type="match status" value="1"/>
</dbReference>
<dbReference type="Gene3D" id="3.50.50.60">
    <property type="entry name" value="FAD/NAD(P)-binding domain"/>
    <property type="match status" value="1"/>
</dbReference>
<gene>
    <name evidence="15" type="ORF">MB2181_02955</name>
</gene>
<dbReference type="NCBIfam" id="NF006567">
    <property type="entry name" value="PRK09077.1"/>
    <property type="match status" value="1"/>
</dbReference>
<evidence type="ECO:0000256" key="1">
    <source>
        <dbReference type="ARBA" id="ARBA00001974"/>
    </source>
</evidence>
<evidence type="ECO:0000259" key="14">
    <source>
        <dbReference type="Pfam" id="PF02910"/>
    </source>
</evidence>
<accession>A0P638</accession>
<evidence type="ECO:0000256" key="9">
    <source>
        <dbReference type="ARBA" id="ARBA00048305"/>
    </source>
</evidence>
<dbReference type="InterPro" id="IPR005288">
    <property type="entry name" value="NadB"/>
</dbReference>
<comment type="catalytic activity">
    <reaction evidence="9">
        <text>L-aspartate + O2 = iminosuccinate + H2O2</text>
        <dbReference type="Rhea" id="RHEA:25876"/>
        <dbReference type="ChEBI" id="CHEBI:15379"/>
        <dbReference type="ChEBI" id="CHEBI:16240"/>
        <dbReference type="ChEBI" id="CHEBI:29991"/>
        <dbReference type="ChEBI" id="CHEBI:77875"/>
        <dbReference type="EC" id="1.4.3.16"/>
    </reaction>
    <physiologicalReaction direction="left-to-right" evidence="9">
        <dbReference type="Rhea" id="RHEA:25877"/>
    </physiologicalReaction>
</comment>
<comment type="subcellular location">
    <subcellularLocation>
        <location evidence="12">Cytoplasm</location>
    </subcellularLocation>
</comment>
<dbReference type="AlphaFoldDB" id="A0P638"/>
<evidence type="ECO:0000256" key="4">
    <source>
        <dbReference type="ARBA" id="ARBA00012173"/>
    </source>
</evidence>
<dbReference type="Proteomes" id="UP000054262">
    <property type="component" value="Unassembled WGS sequence"/>
</dbReference>
<dbReference type="PANTHER" id="PTHR42716:SF2">
    <property type="entry name" value="L-ASPARTATE OXIDASE, CHLOROPLASTIC"/>
    <property type="match status" value="1"/>
</dbReference>
<dbReference type="SUPFAM" id="SSF46977">
    <property type="entry name" value="Succinate dehydrogenase/fumarate reductase flavoprotein C-terminal domain"/>
    <property type="match status" value="1"/>
</dbReference>
<evidence type="ECO:0000256" key="3">
    <source>
        <dbReference type="ARBA" id="ARBA00008562"/>
    </source>
</evidence>
<protein>
    <recommendedName>
        <fullName evidence="4 10">L-aspartate oxidase</fullName>
        <ecNumber evidence="4 10">1.4.3.16</ecNumber>
    </recommendedName>
</protein>
<dbReference type="Gene3D" id="3.90.700.10">
    <property type="entry name" value="Succinate dehydrogenase/fumarate reductase flavoprotein, catalytic domain"/>
    <property type="match status" value="1"/>
</dbReference>
<keyword evidence="6 12" id="KW-0662">Pyridine nucleotide biosynthesis</keyword>
<dbReference type="EMBL" id="AAUX01000001">
    <property type="protein sequence ID" value="EAV46998.1"/>
    <property type="molecule type" value="Genomic_DNA"/>
</dbReference>
<feature type="domain" description="FAD-dependent oxidoreductase 2 FAD-binding" evidence="13">
    <location>
        <begin position="5"/>
        <end position="386"/>
    </location>
</feature>
<dbReference type="SUPFAM" id="SSF51905">
    <property type="entry name" value="FAD/NAD(P)-binding domain"/>
    <property type="match status" value="1"/>
</dbReference>
<dbReference type="GO" id="GO:0034628">
    <property type="term" value="P:'de novo' NAD+ biosynthetic process from L-aspartate"/>
    <property type="evidence" value="ECO:0007669"/>
    <property type="project" value="TreeGrafter"/>
</dbReference>
<dbReference type="UniPathway" id="UPA00253">
    <property type="reaction ID" value="UER00326"/>
</dbReference>
<evidence type="ECO:0000256" key="7">
    <source>
        <dbReference type="ARBA" id="ARBA00022827"/>
    </source>
</evidence>
<dbReference type="SUPFAM" id="SSF56425">
    <property type="entry name" value="Succinate dehydrogenase/fumarate reductase flavoprotein, catalytic domain"/>
    <property type="match status" value="1"/>
</dbReference>
<dbReference type="InterPro" id="IPR027477">
    <property type="entry name" value="Succ_DH/fumarate_Rdtase_cat_sf"/>
</dbReference>
<organism evidence="15 16">
    <name type="scientific">Methylophilales bacterium HTCC2181</name>
    <dbReference type="NCBI Taxonomy" id="383631"/>
    <lineage>
        <taxon>Bacteria</taxon>
        <taxon>Pseudomonadati</taxon>
        <taxon>Pseudomonadota</taxon>
        <taxon>Betaproteobacteria</taxon>
        <taxon>Nitrosomonadales</taxon>
        <taxon>OM43 clade</taxon>
    </lineage>
</organism>
<evidence type="ECO:0000259" key="13">
    <source>
        <dbReference type="Pfam" id="PF00890"/>
    </source>
</evidence>
<dbReference type="InterPro" id="IPR003953">
    <property type="entry name" value="FAD-dep_OxRdtase_2_FAD-bd"/>
</dbReference>
<comment type="function">
    <text evidence="12">Catalyzes the oxidation of L-aspartate to iminoaspartate.</text>
</comment>
<evidence type="ECO:0000256" key="2">
    <source>
        <dbReference type="ARBA" id="ARBA00004950"/>
    </source>
</evidence>
<evidence type="ECO:0000313" key="15">
    <source>
        <dbReference type="EMBL" id="EAV46998.1"/>
    </source>
</evidence>
<dbReference type="FunFam" id="3.90.700.10:FF:000002">
    <property type="entry name" value="L-aspartate oxidase"/>
    <property type="match status" value="1"/>
</dbReference>
<keyword evidence="8 12" id="KW-0560">Oxidoreductase</keyword>
<dbReference type="InterPro" id="IPR036188">
    <property type="entry name" value="FAD/NAD-bd_sf"/>
</dbReference>
<dbReference type="EC" id="1.4.3.16" evidence="4 10"/>
<feature type="active site" description="Proton acceptor" evidence="11">
    <location>
        <position position="284"/>
    </location>
</feature>
<dbReference type="PIRSF" id="PIRSF000171">
    <property type="entry name" value="SDHA_APRA_LASPO"/>
    <property type="match status" value="1"/>
</dbReference>
<comment type="caution">
    <text evidence="15">The sequence shown here is derived from an EMBL/GenBank/DDBJ whole genome shotgun (WGS) entry which is preliminary data.</text>
</comment>
<dbReference type="Gene3D" id="1.20.58.100">
    <property type="entry name" value="Fumarate reductase/succinate dehydrogenase flavoprotein-like, C-terminal domain"/>
    <property type="match status" value="1"/>
</dbReference>
<reference evidence="15 16" key="1">
    <citation type="submission" date="2006-11" db="EMBL/GenBank/DDBJ databases">
        <authorList>
            <person name="Giovannoni S."/>
            <person name="Vergin K."/>
            <person name="Ferriera S."/>
            <person name="Johnson J."/>
            <person name="Kravitz S."/>
            <person name="Beeson K."/>
            <person name="Sutton G."/>
            <person name="Rogers Y.-H."/>
            <person name="Friedman R."/>
            <person name="Frazier M."/>
            <person name="Venter J.C."/>
        </authorList>
    </citation>
    <scope>NUCLEOTIDE SEQUENCE [LARGE SCALE GENOMIC DNA]</scope>
    <source>
        <strain evidence="15 16">HTCC2181</strain>
    </source>
</reference>
<keyword evidence="5 12" id="KW-0285">Flavoprotein</keyword>
<dbReference type="NCBIfam" id="TIGR00551">
    <property type="entry name" value="nadB"/>
    <property type="match status" value="1"/>
</dbReference>
<keyword evidence="16" id="KW-1185">Reference proteome</keyword>
<evidence type="ECO:0000256" key="11">
    <source>
        <dbReference type="PIRSR" id="PIRSR000171-1"/>
    </source>
</evidence>
<dbReference type="Pfam" id="PF00890">
    <property type="entry name" value="FAD_binding_2"/>
    <property type="match status" value="1"/>
</dbReference>
<evidence type="ECO:0000313" key="16">
    <source>
        <dbReference type="Proteomes" id="UP000054262"/>
    </source>
</evidence>
<sequence>MLNFDVAIVGSGLAGLSTAIKLADDKKIAIISKRTLSESSSQWAQGGIAASVSSVDSTEAHVNDTIVAGAGLCDESVTKFVTANSASALNWLTKMGVNFTKQANTSELHLTKEGGHSHRRIAHVADTTGSAIQSALIEKVNNHPNITIFEDHIAVDLITNKKLKIIKTEKNICLGLYVLENTSGKVVTIQADVTVLATGGASKVYLYTTNPDVSTGDGISMAWRSGCRVANMEFVQFHPTCLYHPHEKSFLISEVLRGEGGILKLPNNKPFMHLYDIRGDLAPRDVVARAIDFEMKKRGIECVYLDISHKSKKFIMEHFPMIYERCLSLNIDISKDPIPVVPAAHYSCGGVMTDFNAQTDVDNLYAVGEAAYTGLHGANRLASNSLLECLVFSDAAVSHIVAKHKAHREILPRWDASRVTDADEEVLITHTWNELRRFMWNYVGIVRTNKRLSRAMHRIDMLRDEVNEFYTNFKISNNLIELRNLLQVAELIVKSAISRKESRGLHFSKDFPETSNKKYITILEPANFVGAIEKKHTIKKEKSTSIG</sequence>
<comment type="similarity">
    <text evidence="3 12">Belongs to the FAD-dependent oxidoreductase 2 family. NadB subfamily.</text>
</comment>
<evidence type="ECO:0000256" key="12">
    <source>
        <dbReference type="RuleBase" id="RU362049"/>
    </source>
</evidence>
<dbReference type="PANTHER" id="PTHR42716">
    <property type="entry name" value="L-ASPARTATE OXIDASE"/>
    <property type="match status" value="1"/>
</dbReference>
<dbReference type="InterPro" id="IPR015939">
    <property type="entry name" value="Fum_Rdtase/Succ_DH_flav-like_C"/>
</dbReference>
<dbReference type="PRINTS" id="PR00368">
    <property type="entry name" value="FADPNR"/>
</dbReference>
<feature type="domain" description="Fumarate reductase/succinate dehydrogenase flavoprotein-like C-terminal" evidence="14">
    <location>
        <begin position="433"/>
        <end position="520"/>
    </location>
</feature>
<proteinExistence type="inferred from homology"/>
<dbReference type="GO" id="GO:0005737">
    <property type="term" value="C:cytoplasm"/>
    <property type="evidence" value="ECO:0007669"/>
    <property type="project" value="UniProtKB-SubCell"/>
</dbReference>
<comment type="pathway">
    <text evidence="2 12">Cofactor biosynthesis; NAD(+) biosynthesis; iminoaspartate from L-aspartate (oxidase route): step 1/1.</text>
</comment>
<name>A0P638_9PROT</name>
<dbReference type="FunFam" id="1.20.58.100:FF:000002">
    <property type="entry name" value="L-aspartate oxidase"/>
    <property type="match status" value="1"/>
</dbReference>
<dbReference type="OrthoDB" id="9806724at2"/>
<evidence type="ECO:0000256" key="10">
    <source>
        <dbReference type="NCBIfam" id="TIGR00551"/>
    </source>
</evidence>
<comment type="cofactor">
    <cofactor evidence="1 12">
        <name>FAD</name>
        <dbReference type="ChEBI" id="CHEBI:57692"/>
    </cofactor>
</comment>
<dbReference type="InterPro" id="IPR037099">
    <property type="entry name" value="Fum_R/Succ_DH_flav-like_C_sf"/>
</dbReference>
<keyword evidence="7 12" id="KW-0274">FAD</keyword>